<sequence>MEIYLPMISDCSWFEACVYCSLSQGIVTQNREACDCMSLGFFLLIVTMKNKKITQCSF</sequence>
<accession>A0A0L8H2W7</accession>
<gene>
    <name evidence="1" type="ORF">OCBIM_22024345mg</name>
</gene>
<evidence type="ECO:0000313" key="1">
    <source>
        <dbReference type="EMBL" id="KOF83105.1"/>
    </source>
</evidence>
<reference evidence="1" key="1">
    <citation type="submission" date="2015-07" db="EMBL/GenBank/DDBJ databases">
        <title>MeaNS - Measles Nucleotide Surveillance Program.</title>
        <authorList>
            <person name="Tran T."/>
            <person name="Druce J."/>
        </authorList>
    </citation>
    <scope>NUCLEOTIDE SEQUENCE</scope>
    <source>
        <strain evidence="1">UCB-OBI-ISO-001</strain>
        <tissue evidence="1">Gonad</tissue>
    </source>
</reference>
<dbReference type="AlphaFoldDB" id="A0A0L8H2W7"/>
<name>A0A0L8H2W7_OCTBM</name>
<dbReference type="EMBL" id="KQ419574">
    <property type="protein sequence ID" value="KOF83105.1"/>
    <property type="molecule type" value="Genomic_DNA"/>
</dbReference>
<protein>
    <submittedName>
        <fullName evidence="1">Uncharacterized protein</fullName>
    </submittedName>
</protein>
<organism evidence="1">
    <name type="scientific">Octopus bimaculoides</name>
    <name type="common">California two-spotted octopus</name>
    <dbReference type="NCBI Taxonomy" id="37653"/>
    <lineage>
        <taxon>Eukaryota</taxon>
        <taxon>Metazoa</taxon>
        <taxon>Spiralia</taxon>
        <taxon>Lophotrochozoa</taxon>
        <taxon>Mollusca</taxon>
        <taxon>Cephalopoda</taxon>
        <taxon>Coleoidea</taxon>
        <taxon>Octopodiformes</taxon>
        <taxon>Octopoda</taxon>
        <taxon>Incirrata</taxon>
        <taxon>Octopodidae</taxon>
        <taxon>Octopus</taxon>
    </lineage>
</organism>
<proteinExistence type="predicted"/>